<dbReference type="GeneID" id="36594411"/>
<dbReference type="Pfam" id="PF12898">
    <property type="entry name" value="Stc1"/>
    <property type="match status" value="1"/>
</dbReference>
<proteinExistence type="predicted"/>
<name>A0A2J6TSH9_9HELO</name>
<evidence type="ECO:0000259" key="2">
    <source>
        <dbReference type="Pfam" id="PF12898"/>
    </source>
</evidence>
<dbReference type="Proteomes" id="UP000235371">
    <property type="component" value="Unassembled WGS sequence"/>
</dbReference>
<accession>A0A2J6TSH9</accession>
<dbReference type="InterPro" id="IPR024630">
    <property type="entry name" value="Stc1"/>
</dbReference>
<dbReference type="InParanoid" id="A0A2J6TSH9"/>
<evidence type="ECO:0000313" key="4">
    <source>
        <dbReference type="Proteomes" id="UP000235371"/>
    </source>
</evidence>
<keyword evidence="4" id="KW-1185">Reference proteome</keyword>
<feature type="region of interest" description="Disordered" evidence="1">
    <location>
        <begin position="146"/>
        <end position="175"/>
    </location>
</feature>
<gene>
    <name evidence="3" type="ORF">K444DRAFT_659215</name>
</gene>
<evidence type="ECO:0000313" key="3">
    <source>
        <dbReference type="EMBL" id="PMD65965.1"/>
    </source>
</evidence>
<evidence type="ECO:0000256" key="1">
    <source>
        <dbReference type="SAM" id="MobiDB-lite"/>
    </source>
</evidence>
<reference evidence="3 4" key="1">
    <citation type="submission" date="2016-04" db="EMBL/GenBank/DDBJ databases">
        <title>A degradative enzymes factory behind the ericoid mycorrhizal symbiosis.</title>
        <authorList>
            <consortium name="DOE Joint Genome Institute"/>
            <person name="Martino E."/>
            <person name="Morin E."/>
            <person name="Grelet G."/>
            <person name="Kuo A."/>
            <person name="Kohler A."/>
            <person name="Daghino S."/>
            <person name="Barry K."/>
            <person name="Choi C."/>
            <person name="Cichocki N."/>
            <person name="Clum A."/>
            <person name="Copeland A."/>
            <person name="Hainaut M."/>
            <person name="Haridas S."/>
            <person name="Labutti K."/>
            <person name="Lindquist E."/>
            <person name="Lipzen A."/>
            <person name="Khouja H.-R."/>
            <person name="Murat C."/>
            <person name="Ohm R."/>
            <person name="Olson A."/>
            <person name="Spatafora J."/>
            <person name="Veneault-Fourrey C."/>
            <person name="Henrissat B."/>
            <person name="Grigoriev I."/>
            <person name="Martin F."/>
            <person name="Perotto S."/>
        </authorList>
    </citation>
    <scope>NUCLEOTIDE SEQUENCE [LARGE SCALE GENOMIC DNA]</scope>
    <source>
        <strain evidence="3 4">E</strain>
    </source>
</reference>
<organism evidence="3 4">
    <name type="scientific">Hyaloscypha bicolor E</name>
    <dbReference type="NCBI Taxonomy" id="1095630"/>
    <lineage>
        <taxon>Eukaryota</taxon>
        <taxon>Fungi</taxon>
        <taxon>Dikarya</taxon>
        <taxon>Ascomycota</taxon>
        <taxon>Pezizomycotina</taxon>
        <taxon>Leotiomycetes</taxon>
        <taxon>Helotiales</taxon>
        <taxon>Hyaloscyphaceae</taxon>
        <taxon>Hyaloscypha</taxon>
        <taxon>Hyaloscypha bicolor</taxon>
    </lineage>
</organism>
<feature type="compositionally biased region" description="Polar residues" evidence="1">
    <location>
        <begin position="249"/>
        <end position="277"/>
    </location>
</feature>
<dbReference type="OrthoDB" id="3514033at2759"/>
<dbReference type="RefSeq" id="XP_024742869.1">
    <property type="nucleotide sequence ID" value="XM_024886334.1"/>
</dbReference>
<sequence>MLTFASQNTTKMKNFTSEQKKSVRLLDRYKCFICQKWKPNACFSKKQLGTYTYKEGTGQSVDGVSARLRCMACVGGQTGELRCEGPCGLVLALDAFSKQARSNGGSKWCVSCTSWKEAAEPGVTTAPAVSTDIAPDEQDTYNATATASENDNNAAMSDPEAGWSDDEYESYGYPGAGTSELDAASSAGVHTNFTAVPYAGFGALSLSGASENENSYAAPLGQPSRGACGLGSSLSGNVPTYTAYDSHGNAHTKQRVPSETASQASNATVVPERNSNWAKPAGRRVEPKMTTPVVLPSAHGYGSDSEDEM</sequence>
<feature type="region of interest" description="Disordered" evidence="1">
    <location>
        <begin position="247"/>
        <end position="309"/>
    </location>
</feature>
<protein>
    <recommendedName>
        <fullName evidence="2">Stc1 domain-containing protein</fullName>
    </recommendedName>
</protein>
<dbReference type="EMBL" id="KZ613745">
    <property type="protein sequence ID" value="PMD65965.1"/>
    <property type="molecule type" value="Genomic_DNA"/>
</dbReference>
<dbReference type="AlphaFoldDB" id="A0A2J6TSH9"/>
<dbReference type="STRING" id="1095630.A0A2J6TSH9"/>
<feature type="domain" description="Stc1" evidence="2">
    <location>
        <begin position="30"/>
        <end position="113"/>
    </location>
</feature>
<feature type="compositionally biased region" description="Polar residues" evidence="1">
    <location>
        <begin position="146"/>
        <end position="155"/>
    </location>
</feature>